<dbReference type="PRINTS" id="PR00420">
    <property type="entry name" value="RNGMNOXGNASE"/>
</dbReference>
<dbReference type="EMBL" id="BQFW01000002">
    <property type="protein sequence ID" value="GJJ68653.1"/>
    <property type="molecule type" value="Genomic_DNA"/>
</dbReference>
<dbReference type="AlphaFoldDB" id="A0A9P3H2Q4"/>
<evidence type="ECO:0000256" key="3">
    <source>
        <dbReference type="ARBA" id="ARBA00022827"/>
    </source>
</evidence>
<reference evidence="7" key="1">
    <citation type="submission" date="2021-11" db="EMBL/GenBank/DDBJ databases">
        <authorList>
            <person name="Herlambang A."/>
            <person name="Guo Y."/>
            <person name="Takashima Y."/>
            <person name="Nishizawa T."/>
        </authorList>
    </citation>
    <scope>NUCLEOTIDE SEQUENCE</scope>
    <source>
        <strain evidence="7">E1425</strain>
    </source>
</reference>
<evidence type="ECO:0000259" key="6">
    <source>
        <dbReference type="Pfam" id="PF01494"/>
    </source>
</evidence>
<dbReference type="GO" id="GO:0071949">
    <property type="term" value="F:FAD binding"/>
    <property type="evidence" value="ECO:0007669"/>
    <property type="project" value="InterPro"/>
</dbReference>
<keyword evidence="3" id="KW-0274">FAD</keyword>
<dbReference type="InterPro" id="IPR036188">
    <property type="entry name" value="FAD/NAD-bd_sf"/>
</dbReference>
<evidence type="ECO:0000256" key="5">
    <source>
        <dbReference type="SAM" id="MobiDB-lite"/>
    </source>
</evidence>
<evidence type="ECO:0000256" key="2">
    <source>
        <dbReference type="ARBA" id="ARBA00022630"/>
    </source>
</evidence>
<dbReference type="PANTHER" id="PTHR47356">
    <property type="entry name" value="FAD-DEPENDENT MONOOXYGENASE ASQG-RELATED"/>
    <property type="match status" value="1"/>
</dbReference>
<feature type="compositionally biased region" description="Basic and acidic residues" evidence="5">
    <location>
        <begin position="471"/>
        <end position="485"/>
    </location>
</feature>
<dbReference type="SUPFAM" id="SSF51905">
    <property type="entry name" value="FAD/NAD(P)-binding domain"/>
    <property type="match status" value="1"/>
</dbReference>
<protein>
    <recommendedName>
        <fullName evidence="6">FAD-binding domain-containing protein</fullName>
    </recommendedName>
</protein>
<dbReference type="Pfam" id="PF01494">
    <property type="entry name" value="FAD_binding_3"/>
    <property type="match status" value="2"/>
</dbReference>
<reference evidence="7" key="2">
    <citation type="journal article" date="2022" name="Microbiol. Resour. Announc.">
        <title>Whole-Genome Sequence of Entomortierella parvispora E1425, a Mucoromycotan Fungus Associated with Burkholderiaceae-Related Endosymbiotic Bacteria.</title>
        <authorList>
            <person name="Herlambang A."/>
            <person name="Guo Y."/>
            <person name="Takashima Y."/>
            <person name="Narisawa K."/>
            <person name="Ohta H."/>
            <person name="Nishizawa T."/>
        </authorList>
    </citation>
    <scope>NUCLEOTIDE SEQUENCE</scope>
    <source>
        <strain evidence="7">E1425</strain>
    </source>
</reference>
<dbReference type="GO" id="GO:0004497">
    <property type="term" value="F:monooxygenase activity"/>
    <property type="evidence" value="ECO:0007669"/>
    <property type="project" value="InterPro"/>
</dbReference>
<proteinExistence type="inferred from homology"/>
<dbReference type="Proteomes" id="UP000827284">
    <property type="component" value="Unassembled WGS sequence"/>
</dbReference>
<keyword evidence="8" id="KW-1185">Reference proteome</keyword>
<dbReference type="OrthoDB" id="10029326at2759"/>
<dbReference type="Gene3D" id="3.50.50.60">
    <property type="entry name" value="FAD/NAD(P)-binding domain"/>
    <property type="match status" value="1"/>
</dbReference>
<organism evidence="7 8">
    <name type="scientific">Entomortierella parvispora</name>
    <dbReference type="NCBI Taxonomy" id="205924"/>
    <lineage>
        <taxon>Eukaryota</taxon>
        <taxon>Fungi</taxon>
        <taxon>Fungi incertae sedis</taxon>
        <taxon>Mucoromycota</taxon>
        <taxon>Mortierellomycotina</taxon>
        <taxon>Mortierellomycetes</taxon>
        <taxon>Mortierellales</taxon>
        <taxon>Mortierellaceae</taxon>
        <taxon>Entomortierella</taxon>
    </lineage>
</organism>
<gene>
    <name evidence="7" type="ORF">EMPS_00999</name>
</gene>
<keyword evidence="2" id="KW-0285">Flavoprotein</keyword>
<comment type="caution">
    <text evidence="7">The sequence shown here is derived from an EMBL/GenBank/DDBJ whole genome shotgun (WGS) entry which is preliminary data.</text>
</comment>
<evidence type="ECO:0000256" key="4">
    <source>
        <dbReference type="ARBA" id="ARBA00023002"/>
    </source>
</evidence>
<name>A0A9P3H2Q4_9FUNG</name>
<evidence type="ECO:0000313" key="8">
    <source>
        <dbReference type="Proteomes" id="UP000827284"/>
    </source>
</evidence>
<accession>A0A9P3H2Q4</accession>
<dbReference type="InterPro" id="IPR050562">
    <property type="entry name" value="FAD_mOase_fung"/>
</dbReference>
<feature type="domain" description="FAD-binding" evidence="6">
    <location>
        <begin position="34"/>
        <end position="199"/>
    </location>
</feature>
<dbReference type="PANTHER" id="PTHR47356:SF2">
    <property type="entry name" value="FAD-BINDING DOMAIN-CONTAINING PROTEIN-RELATED"/>
    <property type="match status" value="1"/>
</dbReference>
<feature type="region of interest" description="Disordered" evidence="5">
    <location>
        <begin position="470"/>
        <end position="490"/>
    </location>
</feature>
<dbReference type="InterPro" id="IPR002938">
    <property type="entry name" value="FAD-bd"/>
</dbReference>
<evidence type="ECO:0000313" key="7">
    <source>
        <dbReference type="EMBL" id="GJJ68653.1"/>
    </source>
</evidence>
<keyword evidence="4" id="KW-0560">Oxidoreductase</keyword>
<comment type="similarity">
    <text evidence="1">Belongs to the paxM FAD-dependent monooxygenase family.</text>
</comment>
<evidence type="ECO:0000256" key="1">
    <source>
        <dbReference type="ARBA" id="ARBA00007992"/>
    </source>
</evidence>
<feature type="domain" description="FAD-binding" evidence="6">
    <location>
        <begin position="319"/>
        <end position="405"/>
    </location>
</feature>
<sequence length="504" mass="56164">MNPHRVRKPVDEFDDASLKYPSQLPPKSDGRTPHVMIVGAGLAGLFLAILLDKAGIPYEIYERAPAVRPLGSIMSLNANILACIEQIGLLDELKDISFRDSQANIMYDDMKVVASFPSLNLNNDIGYNFQLFSRPKLHNLLLSKVPAEKIHYNKKVLSTIQNKEGVMIRCADGTTYHGDILVGADGAYSGVRQGLYKNLQDENKLPPIDAKDLSKGFICMVGTTSPLDPEKFPIVQKDDCVFTQVIGKGTRYTWSEFNIPEKRICWVVVYQLESLEESETLRFRNSEWGPESNRELVAQVKGFKVPGGGTLGNLIDATPAENISRVFLEDKLFETWHHGRTVLIGDACHKLLPSAGQGAVCALQDAVILANCLYDLESLSPQHIHEALQDYKDQRYSAVKEVFERSKFNAIFLHGQTLSERFIRYVAMNLVPQSVKMKNLRKGSAYRPQANFLPLAPKRGTCEVLPQKPSKRYEREQKQKQEEALKGQASEGTSIAGVLAASAV</sequence>